<dbReference type="Proteomes" id="UP001056429">
    <property type="component" value="Unassembled WGS sequence"/>
</dbReference>
<dbReference type="PROSITE" id="PS50893">
    <property type="entry name" value="ABC_TRANSPORTER_2"/>
    <property type="match status" value="1"/>
</dbReference>
<comment type="caution">
    <text evidence="9">The sequence shown here is derived from an EMBL/GenBank/DDBJ whole genome shotgun (WGS) entry which is preliminary data.</text>
</comment>
<protein>
    <submittedName>
        <fullName evidence="9">ABC transporter ATP-binding protein</fullName>
    </submittedName>
</protein>
<dbReference type="InterPro" id="IPR050763">
    <property type="entry name" value="ABC_transporter_ATP-binding"/>
</dbReference>
<evidence type="ECO:0000256" key="2">
    <source>
        <dbReference type="ARBA" id="ARBA00022448"/>
    </source>
</evidence>
<dbReference type="PANTHER" id="PTHR42711:SF18">
    <property type="entry name" value="ABC TRANSPORTER, ATP-BINDING PROTEIN"/>
    <property type="match status" value="1"/>
</dbReference>
<dbReference type="SUPFAM" id="SSF52540">
    <property type="entry name" value="P-loop containing nucleoside triphosphate hydrolases"/>
    <property type="match status" value="1"/>
</dbReference>
<dbReference type="InterPro" id="IPR027417">
    <property type="entry name" value="P-loop_NTPase"/>
</dbReference>
<accession>A0A9J6P0J8</accession>
<sequence length="332" mass="36958">MNIAVAVSNIRKEFTSKKKKLFKKAKVEKFVAVDGVSFNIKKGEIFGLLGPNGAGKTTTIKMITGILRPSDGYVHVNGIDVDKEQIKALQNIGTVLAGDRSVYWKLTARENLEYFAALYGMGKKKAKERADKVLKRLGLEEKADIVVEKFSTGMKQKVALGKALIADAPVLLLDEPTLGLDPQAAINLREIIMELKEEGRTVLLTTHYMEEADLLSDRIAIIDNGKIIALDTPENLKKSIGQVKKINIDVDKECKELIDEIKGIEDIENVIGKFNEEENKFQLIIHHVDGQVIIQKILDKIHSNKCKVLSVNVKEPSLEDVFIDLTGKSLRE</sequence>
<dbReference type="GO" id="GO:0005524">
    <property type="term" value="F:ATP binding"/>
    <property type="evidence" value="ECO:0007669"/>
    <property type="project" value="UniProtKB-KW"/>
</dbReference>
<proteinExistence type="predicted"/>
<feature type="domain" description="ABC transporter" evidence="8">
    <location>
        <begin position="16"/>
        <end position="249"/>
    </location>
</feature>
<evidence type="ECO:0000256" key="1">
    <source>
        <dbReference type="ARBA" id="ARBA00004141"/>
    </source>
</evidence>
<reference evidence="9" key="2">
    <citation type="submission" date="2021-04" db="EMBL/GenBank/DDBJ databases">
        <authorList>
            <person name="Dong X."/>
        </authorList>
    </citation>
    <scope>NUCLEOTIDE SEQUENCE</scope>
    <source>
        <strain evidence="9">ZWT</strain>
    </source>
</reference>
<evidence type="ECO:0000256" key="6">
    <source>
        <dbReference type="ARBA" id="ARBA00022989"/>
    </source>
</evidence>
<evidence type="ECO:0000256" key="3">
    <source>
        <dbReference type="ARBA" id="ARBA00022692"/>
    </source>
</evidence>
<keyword evidence="6" id="KW-1133">Transmembrane helix</keyword>
<dbReference type="InterPro" id="IPR025302">
    <property type="entry name" value="DrrA1/2-like_C"/>
</dbReference>
<gene>
    <name evidence="9" type="ORF">KDK92_08200</name>
</gene>
<dbReference type="EMBL" id="JAGSOJ010000002">
    <property type="protein sequence ID" value="MCM1989718.1"/>
    <property type="molecule type" value="Genomic_DNA"/>
</dbReference>
<evidence type="ECO:0000313" key="9">
    <source>
        <dbReference type="EMBL" id="MCM1989718.1"/>
    </source>
</evidence>
<dbReference type="Pfam" id="PF00005">
    <property type="entry name" value="ABC_tran"/>
    <property type="match status" value="1"/>
</dbReference>
<keyword evidence="3" id="KW-0812">Transmembrane</keyword>
<dbReference type="SMART" id="SM00382">
    <property type="entry name" value="AAA"/>
    <property type="match status" value="1"/>
</dbReference>
<keyword evidence="2" id="KW-0813">Transport</keyword>
<evidence type="ECO:0000256" key="4">
    <source>
        <dbReference type="ARBA" id="ARBA00022741"/>
    </source>
</evidence>
<dbReference type="Pfam" id="PF13732">
    <property type="entry name" value="DrrA1-3_C"/>
    <property type="match status" value="1"/>
</dbReference>
<reference evidence="9" key="1">
    <citation type="journal article" date="2021" name="mSystems">
        <title>Bacteria and Archaea Synergistically Convert Glycine Betaine to Biogenic Methane in the Formosa Cold Seep of the South China Sea.</title>
        <authorList>
            <person name="Li L."/>
            <person name="Zhang W."/>
            <person name="Zhang S."/>
            <person name="Song L."/>
            <person name="Sun Q."/>
            <person name="Zhang H."/>
            <person name="Xiang H."/>
            <person name="Dong X."/>
        </authorList>
    </citation>
    <scope>NUCLEOTIDE SEQUENCE</scope>
    <source>
        <strain evidence="9">ZWT</strain>
    </source>
</reference>
<keyword evidence="4" id="KW-0547">Nucleotide-binding</keyword>
<dbReference type="FunFam" id="3.40.50.300:FF:000335">
    <property type="entry name" value="ATP binding cassette subfamily A member 5"/>
    <property type="match status" value="1"/>
</dbReference>
<name>A0A9J6P0J8_9CLOT</name>
<dbReference type="PANTHER" id="PTHR42711">
    <property type="entry name" value="ABC TRANSPORTER ATP-BINDING PROTEIN"/>
    <property type="match status" value="1"/>
</dbReference>
<keyword evidence="7" id="KW-0472">Membrane</keyword>
<organism evidence="9 10">
    <name type="scientific">Oceanirhabdus seepicola</name>
    <dbReference type="NCBI Taxonomy" id="2828781"/>
    <lineage>
        <taxon>Bacteria</taxon>
        <taxon>Bacillati</taxon>
        <taxon>Bacillota</taxon>
        <taxon>Clostridia</taxon>
        <taxon>Eubacteriales</taxon>
        <taxon>Clostridiaceae</taxon>
        <taxon>Oceanirhabdus</taxon>
    </lineage>
</organism>
<keyword evidence="10" id="KW-1185">Reference proteome</keyword>
<dbReference type="Gene3D" id="3.40.50.300">
    <property type="entry name" value="P-loop containing nucleotide triphosphate hydrolases"/>
    <property type="match status" value="1"/>
</dbReference>
<evidence type="ECO:0000259" key="8">
    <source>
        <dbReference type="PROSITE" id="PS50893"/>
    </source>
</evidence>
<evidence type="ECO:0000256" key="7">
    <source>
        <dbReference type="ARBA" id="ARBA00023136"/>
    </source>
</evidence>
<evidence type="ECO:0000256" key="5">
    <source>
        <dbReference type="ARBA" id="ARBA00022840"/>
    </source>
</evidence>
<comment type="subcellular location">
    <subcellularLocation>
        <location evidence="1">Membrane</location>
        <topology evidence="1">Multi-pass membrane protein</topology>
    </subcellularLocation>
</comment>
<dbReference type="GO" id="GO:0016887">
    <property type="term" value="F:ATP hydrolysis activity"/>
    <property type="evidence" value="ECO:0007669"/>
    <property type="project" value="InterPro"/>
</dbReference>
<evidence type="ECO:0000313" key="10">
    <source>
        <dbReference type="Proteomes" id="UP001056429"/>
    </source>
</evidence>
<dbReference type="GO" id="GO:0016020">
    <property type="term" value="C:membrane"/>
    <property type="evidence" value="ECO:0007669"/>
    <property type="project" value="UniProtKB-SubCell"/>
</dbReference>
<dbReference type="InterPro" id="IPR003439">
    <property type="entry name" value="ABC_transporter-like_ATP-bd"/>
</dbReference>
<dbReference type="InterPro" id="IPR003593">
    <property type="entry name" value="AAA+_ATPase"/>
</dbReference>
<dbReference type="AlphaFoldDB" id="A0A9J6P0J8"/>
<keyword evidence="5 9" id="KW-0067">ATP-binding</keyword>